<accession>A0A553PB23</accession>
<proteinExistence type="predicted"/>
<sequence>MKSQLEITRNFLQCQRDLYISFCETLQSSVQVSTSKSKCPLNSYVSGFEFSKYVEVIRICARCNETVIHANCILSKVSDPPMISKTELIGCPSGQMAMKKVSACLIWQRKFCIDHHEHVGGSEHVDFEDEPYAPT</sequence>
<gene>
    <name evidence="1" type="ORF">TCAL_09498</name>
</gene>
<protein>
    <submittedName>
        <fullName evidence="1">Uncharacterized protein</fullName>
    </submittedName>
</protein>
<evidence type="ECO:0000313" key="2">
    <source>
        <dbReference type="Proteomes" id="UP000318571"/>
    </source>
</evidence>
<reference evidence="1 2" key="1">
    <citation type="journal article" date="2018" name="Nat. Ecol. Evol.">
        <title>Genomic signatures of mitonuclear coevolution across populations of Tigriopus californicus.</title>
        <authorList>
            <person name="Barreto F.S."/>
            <person name="Watson E.T."/>
            <person name="Lima T.G."/>
            <person name="Willett C.S."/>
            <person name="Edmands S."/>
            <person name="Li W."/>
            <person name="Burton R.S."/>
        </authorList>
    </citation>
    <scope>NUCLEOTIDE SEQUENCE [LARGE SCALE GENOMIC DNA]</scope>
    <source>
        <strain evidence="1 2">San Diego</strain>
    </source>
</reference>
<comment type="caution">
    <text evidence="1">The sequence shown here is derived from an EMBL/GenBank/DDBJ whole genome shotgun (WGS) entry which is preliminary data.</text>
</comment>
<dbReference type="Proteomes" id="UP000318571">
    <property type="component" value="Chromosome 2"/>
</dbReference>
<dbReference type="EMBL" id="VCGU01000005">
    <property type="protein sequence ID" value="TRY74883.1"/>
    <property type="molecule type" value="Genomic_DNA"/>
</dbReference>
<organism evidence="1 2">
    <name type="scientific">Tigriopus californicus</name>
    <name type="common">Marine copepod</name>
    <dbReference type="NCBI Taxonomy" id="6832"/>
    <lineage>
        <taxon>Eukaryota</taxon>
        <taxon>Metazoa</taxon>
        <taxon>Ecdysozoa</taxon>
        <taxon>Arthropoda</taxon>
        <taxon>Crustacea</taxon>
        <taxon>Multicrustacea</taxon>
        <taxon>Hexanauplia</taxon>
        <taxon>Copepoda</taxon>
        <taxon>Harpacticoida</taxon>
        <taxon>Harpacticidae</taxon>
        <taxon>Tigriopus</taxon>
    </lineage>
</organism>
<dbReference type="AlphaFoldDB" id="A0A553PB23"/>
<evidence type="ECO:0000313" key="1">
    <source>
        <dbReference type="EMBL" id="TRY74883.1"/>
    </source>
</evidence>
<name>A0A553PB23_TIGCA</name>
<feature type="non-terminal residue" evidence="1">
    <location>
        <position position="135"/>
    </location>
</feature>
<keyword evidence="2" id="KW-1185">Reference proteome</keyword>